<protein>
    <submittedName>
        <fullName evidence="2">Uncharacterized protein</fullName>
    </submittedName>
</protein>
<reference evidence="2" key="1">
    <citation type="journal article" date="2020" name="Stud. Mycol.">
        <title>101 Dothideomycetes genomes: a test case for predicting lifestyles and emergence of pathogens.</title>
        <authorList>
            <person name="Haridas S."/>
            <person name="Albert R."/>
            <person name="Binder M."/>
            <person name="Bloem J."/>
            <person name="Labutti K."/>
            <person name="Salamov A."/>
            <person name="Andreopoulos B."/>
            <person name="Baker S."/>
            <person name="Barry K."/>
            <person name="Bills G."/>
            <person name="Bluhm B."/>
            <person name="Cannon C."/>
            <person name="Castanera R."/>
            <person name="Culley D."/>
            <person name="Daum C."/>
            <person name="Ezra D."/>
            <person name="Gonzalez J."/>
            <person name="Henrissat B."/>
            <person name="Kuo A."/>
            <person name="Liang C."/>
            <person name="Lipzen A."/>
            <person name="Lutzoni F."/>
            <person name="Magnuson J."/>
            <person name="Mondo S."/>
            <person name="Nolan M."/>
            <person name="Ohm R."/>
            <person name="Pangilinan J."/>
            <person name="Park H.-J."/>
            <person name="Ramirez L."/>
            <person name="Alfaro M."/>
            <person name="Sun H."/>
            <person name="Tritt A."/>
            <person name="Yoshinaga Y."/>
            <person name="Zwiers L.-H."/>
            <person name="Turgeon B."/>
            <person name="Goodwin S."/>
            <person name="Spatafora J."/>
            <person name="Crous P."/>
            <person name="Grigoriev I."/>
        </authorList>
    </citation>
    <scope>NUCLEOTIDE SEQUENCE</scope>
    <source>
        <strain evidence="2">CBS 121739</strain>
    </source>
</reference>
<feature type="compositionally biased region" description="Polar residues" evidence="1">
    <location>
        <begin position="761"/>
        <end position="772"/>
    </location>
</feature>
<feature type="region of interest" description="Disordered" evidence="1">
    <location>
        <begin position="639"/>
        <end position="659"/>
    </location>
</feature>
<proteinExistence type="predicted"/>
<gene>
    <name evidence="2" type="ORF">EJ05DRAFT_125993</name>
</gene>
<dbReference type="Proteomes" id="UP000799437">
    <property type="component" value="Unassembled WGS sequence"/>
</dbReference>
<feature type="compositionally biased region" description="Polar residues" evidence="1">
    <location>
        <begin position="401"/>
        <end position="423"/>
    </location>
</feature>
<organism evidence="2 3">
    <name type="scientific">Pseudovirgaria hyperparasitica</name>
    <dbReference type="NCBI Taxonomy" id="470096"/>
    <lineage>
        <taxon>Eukaryota</taxon>
        <taxon>Fungi</taxon>
        <taxon>Dikarya</taxon>
        <taxon>Ascomycota</taxon>
        <taxon>Pezizomycotina</taxon>
        <taxon>Dothideomycetes</taxon>
        <taxon>Dothideomycetes incertae sedis</taxon>
        <taxon>Acrospermales</taxon>
        <taxon>Acrospermaceae</taxon>
        <taxon>Pseudovirgaria</taxon>
    </lineage>
</organism>
<evidence type="ECO:0000256" key="1">
    <source>
        <dbReference type="SAM" id="MobiDB-lite"/>
    </source>
</evidence>
<accession>A0A6A6VZB8</accession>
<evidence type="ECO:0000313" key="2">
    <source>
        <dbReference type="EMBL" id="KAF2755196.1"/>
    </source>
</evidence>
<feature type="compositionally biased region" description="Low complexity" evidence="1">
    <location>
        <begin position="750"/>
        <end position="760"/>
    </location>
</feature>
<feature type="compositionally biased region" description="Polar residues" evidence="1">
    <location>
        <begin position="22"/>
        <end position="31"/>
    </location>
</feature>
<name>A0A6A6VZB8_9PEZI</name>
<feature type="region of interest" description="Disordered" evidence="1">
    <location>
        <begin position="749"/>
        <end position="775"/>
    </location>
</feature>
<sequence>MSFDDVNSEEELASQIDVDETSGFSSGNLFRQPLSTTDEVVGIREQESGSDQAQVENIYSANVVNNDDVMVFYDDPAPFSARDRPINVDSSELTTNNVTTDTHVPPSGDIGSIVPSIDHSDIHEELQYSPLQSQSPPGNQESVQQDIESRAISSHYHNTRPRHTMPQTESIGYDKGNENIFFREWFGVSNSISMRQLCRIPKDQAAILAKEESWLPSNSYPAYNVPHSIISDLQRRQMVGSCHSTDLETSTSLWHRQIGRDQSNSSPVRSGSESSTENEQTNGASPPSSDTSDEVYPWTPSPSQPRRRSPDDLPPDSSAVQASPSKCELTLNSTHDDRVARQEIGEGRRLPEEEGMDIGSIVAVESAFAPSSPAAPEAEAQVQVGVTPQGKAPEKPVAQVPGSSSATDNKQQSSGNSASTNVGPCTYQKPDGPTAIENRKVALSPETTQTRETGADIVISSKRPLDFPVTLDGNTPKRVRTIKIKRLKCKPKTGTLATPSRSLAEMRGFDYSCGAHGTGSIQSTAIVREEEPACVDDQSNPNENSAIHAVTTLKPAKLSFVSANIGEPGATSSLHMKGVELFGKSSVPTSSVALAQCAQILASIHKNWEPDSARIDVEEHGIKCDPGRLNNRLIADIDNTREDTSTKSIPRNEQDESIKKPNEIRAEGLFTHSLGPSKETLTMKDHEHHLADHSKSIATKKVSNVGLQTTRGIVPTKSVCGLTNTKSGPTVSKESSTVRYQGIRKELLARSRPSSHSSASKNAKTTGMSANSPVPDASKNAFTIKNAPAESATPPRIPATGMTKFIANYTSLKCFGGRYGRYDSETGSLERPQMKVDVSTWPIGPVQGSQFNSEN</sequence>
<feature type="region of interest" description="Disordered" evidence="1">
    <location>
        <begin position="389"/>
        <end position="433"/>
    </location>
</feature>
<dbReference type="RefSeq" id="XP_033597647.1">
    <property type="nucleotide sequence ID" value="XM_033739104.1"/>
</dbReference>
<dbReference type="GeneID" id="54480158"/>
<feature type="region of interest" description="Disordered" evidence="1">
    <location>
        <begin position="96"/>
        <end position="115"/>
    </location>
</feature>
<keyword evidence="3" id="KW-1185">Reference proteome</keyword>
<feature type="compositionally biased region" description="Polar residues" evidence="1">
    <location>
        <begin position="247"/>
        <end position="290"/>
    </location>
</feature>
<evidence type="ECO:0000313" key="3">
    <source>
        <dbReference type="Proteomes" id="UP000799437"/>
    </source>
</evidence>
<dbReference type="AlphaFoldDB" id="A0A6A6VZB8"/>
<feature type="region of interest" description="Disordered" evidence="1">
    <location>
        <begin position="247"/>
        <end position="355"/>
    </location>
</feature>
<feature type="region of interest" description="Disordered" evidence="1">
    <location>
        <begin position="1"/>
        <end position="31"/>
    </location>
</feature>
<feature type="compositionally biased region" description="Basic and acidic residues" evidence="1">
    <location>
        <begin position="334"/>
        <end position="352"/>
    </location>
</feature>
<feature type="compositionally biased region" description="Acidic residues" evidence="1">
    <location>
        <begin position="1"/>
        <end position="20"/>
    </location>
</feature>
<dbReference type="EMBL" id="ML996578">
    <property type="protein sequence ID" value="KAF2755196.1"/>
    <property type="molecule type" value="Genomic_DNA"/>
</dbReference>